<gene>
    <name evidence="1" type="ORF">ACFQE5_17615</name>
</gene>
<proteinExistence type="predicted"/>
<evidence type="ECO:0000313" key="2">
    <source>
        <dbReference type="Proteomes" id="UP001596302"/>
    </source>
</evidence>
<reference evidence="2" key="1">
    <citation type="journal article" date="2019" name="Int. J. Syst. Evol. Microbiol.">
        <title>The Global Catalogue of Microorganisms (GCM) 10K type strain sequencing project: providing services to taxonomists for standard genome sequencing and annotation.</title>
        <authorList>
            <consortium name="The Broad Institute Genomics Platform"/>
            <consortium name="The Broad Institute Genome Sequencing Center for Infectious Disease"/>
            <person name="Wu L."/>
            <person name="Ma J."/>
        </authorList>
    </citation>
    <scope>NUCLEOTIDE SEQUENCE [LARGE SCALE GENOMIC DNA]</scope>
    <source>
        <strain evidence="2">CCM 8391</strain>
    </source>
</reference>
<keyword evidence="2" id="KW-1185">Reference proteome</keyword>
<name>A0ABW1J5A0_9PSEU</name>
<evidence type="ECO:0000313" key="1">
    <source>
        <dbReference type="EMBL" id="MFC5996026.1"/>
    </source>
</evidence>
<dbReference type="EMBL" id="JBHSQW010000035">
    <property type="protein sequence ID" value="MFC5996026.1"/>
    <property type="molecule type" value="Genomic_DNA"/>
</dbReference>
<organism evidence="1 2">
    <name type="scientific">Pseudonocardia hispaniensis</name>
    <dbReference type="NCBI Taxonomy" id="904933"/>
    <lineage>
        <taxon>Bacteria</taxon>
        <taxon>Bacillati</taxon>
        <taxon>Actinomycetota</taxon>
        <taxon>Actinomycetes</taxon>
        <taxon>Pseudonocardiales</taxon>
        <taxon>Pseudonocardiaceae</taxon>
        <taxon>Pseudonocardia</taxon>
    </lineage>
</organism>
<sequence>MRTVGINVAADTAYLSVVDDGELLEAEPYLLRLPRGLDGARALLGLRDDVAKVLTTHGVNRLRVLDAEANSNGSYASLKDRLSIETTFMLAAAEHDIDAGRLTRAQVRSILSLPREGALKTHAAAVCSPSGPYWSGKRDIAAMAAIAAGRE</sequence>
<accession>A0ABW1J5A0</accession>
<dbReference type="RefSeq" id="WP_379586471.1">
    <property type="nucleotide sequence ID" value="NZ_JBHSQW010000035.1"/>
</dbReference>
<comment type="caution">
    <text evidence="1">The sequence shown here is derived from an EMBL/GenBank/DDBJ whole genome shotgun (WGS) entry which is preliminary data.</text>
</comment>
<dbReference type="Proteomes" id="UP001596302">
    <property type="component" value="Unassembled WGS sequence"/>
</dbReference>
<protein>
    <submittedName>
        <fullName evidence="1">Uncharacterized protein</fullName>
    </submittedName>
</protein>